<evidence type="ECO:0000256" key="1">
    <source>
        <dbReference type="SAM" id="SignalP"/>
    </source>
</evidence>
<dbReference type="EMBL" id="BMAW01005292">
    <property type="protein sequence ID" value="GFS93413.1"/>
    <property type="molecule type" value="Genomic_DNA"/>
</dbReference>
<proteinExistence type="predicted"/>
<organism evidence="2 3">
    <name type="scientific">Nephila pilipes</name>
    <name type="common">Giant wood spider</name>
    <name type="synonym">Nephila maculata</name>
    <dbReference type="NCBI Taxonomy" id="299642"/>
    <lineage>
        <taxon>Eukaryota</taxon>
        <taxon>Metazoa</taxon>
        <taxon>Ecdysozoa</taxon>
        <taxon>Arthropoda</taxon>
        <taxon>Chelicerata</taxon>
        <taxon>Arachnida</taxon>
        <taxon>Araneae</taxon>
        <taxon>Araneomorphae</taxon>
        <taxon>Entelegynae</taxon>
        <taxon>Araneoidea</taxon>
        <taxon>Nephilidae</taxon>
        <taxon>Nephila</taxon>
    </lineage>
</organism>
<feature type="signal peptide" evidence="1">
    <location>
        <begin position="1"/>
        <end position="28"/>
    </location>
</feature>
<feature type="chain" id="PRO_5036482871" description="Secreted protein" evidence="1">
    <location>
        <begin position="29"/>
        <end position="108"/>
    </location>
</feature>
<evidence type="ECO:0000313" key="2">
    <source>
        <dbReference type="EMBL" id="GFS93413.1"/>
    </source>
</evidence>
<dbReference type="AlphaFoldDB" id="A0A8X6TBT9"/>
<accession>A0A8X6TBT9</accession>
<gene>
    <name evidence="2" type="ORF">NPIL_443681</name>
</gene>
<dbReference type="Proteomes" id="UP000887013">
    <property type="component" value="Unassembled WGS sequence"/>
</dbReference>
<evidence type="ECO:0008006" key="4">
    <source>
        <dbReference type="Google" id="ProtNLM"/>
    </source>
</evidence>
<keyword evidence="3" id="KW-1185">Reference proteome</keyword>
<keyword evidence="1" id="KW-0732">Signal</keyword>
<sequence>MIVLLAFLSSQHTYLLLSLLLPARHTRIANIPAQRWQKNAYKNTAHFVYKSTLPSSTANCRRTGQLLATISTWQTKFSGHGYAFVASQIKAFAAENISFIPCLWQRRL</sequence>
<evidence type="ECO:0000313" key="3">
    <source>
        <dbReference type="Proteomes" id="UP000887013"/>
    </source>
</evidence>
<protein>
    <recommendedName>
        <fullName evidence="4">Secreted protein</fullName>
    </recommendedName>
</protein>
<reference evidence="2" key="1">
    <citation type="submission" date="2020-08" db="EMBL/GenBank/DDBJ databases">
        <title>Multicomponent nature underlies the extraordinary mechanical properties of spider dragline silk.</title>
        <authorList>
            <person name="Kono N."/>
            <person name="Nakamura H."/>
            <person name="Mori M."/>
            <person name="Yoshida Y."/>
            <person name="Ohtoshi R."/>
            <person name="Malay A.D."/>
            <person name="Moran D.A.P."/>
            <person name="Tomita M."/>
            <person name="Numata K."/>
            <person name="Arakawa K."/>
        </authorList>
    </citation>
    <scope>NUCLEOTIDE SEQUENCE</scope>
</reference>
<comment type="caution">
    <text evidence="2">The sequence shown here is derived from an EMBL/GenBank/DDBJ whole genome shotgun (WGS) entry which is preliminary data.</text>
</comment>
<name>A0A8X6TBT9_NEPPI</name>